<evidence type="ECO:0000313" key="2">
    <source>
        <dbReference type="EMBL" id="KAF9544650.1"/>
    </source>
</evidence>
<feature type="transmembrane region" description="Helical" evidence="1">
    <location>
        <begin position="85"/>
        <end position="107"/>
    </location>
</feature>
<keyword evidence="3" id="KW-1185">Reference proteome</keyword>
<dbReference type="Proteomes" id="UP000780801">
    <property type="component" value="Unassembled WGS sequence"/>
</dbReference>
<dbReference type="AlphaFoldDB" id="A0A9P6K3J1"/>
<feature type="non-terminal residue" evidence="2">
    <location>
        <position position="117"/>
    </location>
</feature>
<name>A0A9P6K3J1_9FUNG</name>
<organism evidence="2 3">
    <name type="scientific">Lunasporangiospora selenospora</name>
    <dbReference type="NCBI Taxonomy" id="979761"/>
    <lineage>
        <taxon>Eukaryota</taxon>
        <taxon>Fungi</taxon>
        <taxon>Fungi incertae sedis</taxon>
        <taxon>Mucoromycota</taxon>
        <taxon>Mortierellomycotina</taxon>
        <taxon>Mortierellomycetes</taxon>
        <taxon>Mortierellales</taxon>
        <taxon>Mortierellaceae</taxon>
        <taxon>Lunasporangiospora</taxon>
    </lineage>
</organism>
<dbReference type="InterPro" id="IPR052706">
    <property type="entry name" value="Membrane-Transporter-like"/>
</dbReference>
<dbReference type="EMBL" id="JAABOA010007311">
    <property type="protein sequence ID" value="KAF9544650.1"/>
    <property type="molecule type" value="Genomic_DNA"/>
</dbReference>
<dbReference type="OrthoDB" id="409725at2759"/>
<keyword evidence="1" id="KW-1133">Transmembrane helix</keyword>
<feature type="non-terminal residue" evidence="2">
    <location>
        <position position="1"/>
    </location>
</feature>
<feature type="transmembrane region" description="Helical" evidence="1">
    <location>
        <begin position="53"/>
        <end position="73"/>
    </location>
</feature>
<dbReference type="PANTHER" id="PTHR43310:SF4">
    <property type="entry name" value="AFR304WP"/>
    <property type="match status" value="1"/>
</dbReference>
<comment type="caution">
    <text evidence="2">The sequence shown here is derived from an EMBL/GenBank/DDBJ whole genome shotgun (WGS) entry which is preliminary data.</text>
</comment>
<sequence length="117" mass="13184">AETVVARVGADNKAEVLATTILAYALSTLMTGAVFLALGYFKELNYTWETFKFLFLDSHVFALWASAFGLALLLRGLQYRIKHPFLVPVFFMMVPSLFYVIVGIAGFDYAMLREKGW</sequence>
<protein>
    <submittedName>
        <fullName evidence="2">Uncharacterized protein</fullName>
    </submittedName>
</protein>
<keyword evidence="1" id="KW-0812">Transmembrane</keyword>
<dbReference type="PANTHER" id="PTHR43310">
    <property type="entry name" value="SULFATE TRANSPORTER YBAR-RELATED"/>
    <property type="match status" value="1"/>
</dbReference>
<evidence type="ECO:0000256" key="1">
    <source>
        <dbReference type="SAM" id="Phobius"/>
    </source>
</evidence>
<proteinExistence type="predicted"/>
<reference evidence="2" key="1">
    <citation type="journal article" date="2020" name="Fungal Divers.">
        <title>Resolving the Mortierellaceae phylogeny through synthesis of multi-gene phylogenetics and phylogenomics.</title>
        <authorList>
            <person name="Vandepol N."/>
            <person name="Liber J."/>
            <person name="Desiro A."/>
            <person name="Na H."/>
            <person name="Kennedy M."/>
            <person name="Barry K."/>
            <person name="Grigoriev I.V."/>
            <person name="Miller A.N."/>
            <person name="O'Donnell K."/>
            <person name="Stajich J.E."/>
            <person name="Bonito G."/>
        </authorList>
    </citation>
    <scope>NUCLEOTIDE SEQUENCE</scope>
    <source>
        <strain evidence="2">KOD1015</strain>
    </source>
</reference>
<accession>A0A9P6K3J1</accession>
<evidence type="ECO:0000313" key="3">
    <source>
        <dbReference type="Proteomes" id="UP000780801"/>
    </source>
</evidence>
<keyword evidence="1" id="KW-0472">Membrane</keyword>
<gene>
    <name evidence="2" type="ORF">BGW38_009720</name>
</gene>
<feature type="transmembrane region" description="Helical" evidence="1">
    <location>
        <begin position="21"/>
        <end position="41"/>
    </location>
</feature>